<dbReference type="GO" id="GO:0031177">
    <property type="term" value="F:phosphopantetheine binding"/>
    <property type="evidence" value="ECO:0007669"/>
    <property type="project" value="InterPro"/>
</dbReference>
<keyword evidence="6" id="KW-0808">Transferase</keyword>
<reference evidence="12 13" key="1">
    <citation type="submission" date="2017-01" db="EMBL/GenBank/DDBJ databases">
        <title>Phylogeographic, genomic and meropenem susceptibility analysis of Burkholderia ubonensis.</title>
        <authorList>
            <person name="Price E.P."/>
            <person name="Sarovich D.S."/>
            <person name="Webb J.R."/>
            <person name="Hall C.M."/>
            <person name="Sahl J.W."/>
            <person name="Kaestli M."/>
            <person name="Mayo M."/>
            <person name="Harrington G."/>
            <person name="Baker A.L."/>
            <person name="Sidak-Loftis L.C."/>
            <person name="Lummis M."/>
            <person name="Schupp J.M."/>
            <person name="Gillece J.D."/>
            <person name="Tuanyok A."/>
            <person name="Warner J."/>
            <person name="Busch J.D."/>
            <person name="Keim P."/>
            <person name="Currie B.J."/>
            <person name="Wagner D.M."/>
        </authorList>
    </citation>
    <scope>NUCLEOTIDE SEQUENCE [LARGE SCALE GENOMIC DNA]</scope>
    <source>
        <strain evidence="12 13">A21</strain>
    </source>
</reference>
<dbReference type="InterPro" id="IPR050091">
    <property type="entry name" value="PKS_NRPS_Biosynth_Enz"/>
</dbReference>
<feature type="domain" description="Ketosynthase family 3 (KS3)" evidence="11">
    <location>
        <begin position="259"/>
        <end position="696"/>
    </location>
</feature>
<dbReference type="GO" id="GO:0071770">
    <property type="term" value="P:DIM/DIP cell wall layer assembly"/>
    <property type="evidence" value="ECO:0007669"/>
    <property type="project" value="TreeGrafter"/>
</dbReference>
<dbReference type="InterPro" id="IPR020841">
    <property type="entry name" value="PKS_Beta-ketoAc_synthase_dom"/>
</dbReference>
<dbReference type="PROSITE" id="PS00606">
    <property type="entry name" value="KS3_1"/>
    <property type="match status" value="1"/>
</dbReference>
<feature type="non-terminal residue" evidence="12">
    <location>
        <position position="1"/>
    </location>
</feature>
<evidence type="ECO:0000313" key="12">
    <source>
        <dbReference type="EMBL" id="OMG71006.1"/>
    </source>
</evidence>
<dbReference type="SMART" id="SM00825">
    <property type="entry name" value="PKS_KS"/>
    <property type="match status" value="1"/>
</dbReference>
<dbReference type="SUPFAM" id="SSF53901">
    <property type="entry name" value="Thiolase-like"/>
    <property type="match status" value="1"/>
</dbReference>
<dbReference type="Gene3D" id="1.10.1200.10">
    <property type="entry name" value="ACP-like"/>
    <property type="match status" value="1"/>
</dbReference>
<dbReference type="InterPro" id="IPR018201">
    <property type="entry name" value="Ketoacyl_synth_AS"/>
</dbReference>
<dbReference type="PANTHER" id="PTHR43775">
    <property type="entry name" value="FATTY ACID SYNTHASE"/>
    <property type="match status" value="1"/>
</dbReference>
<feature type="compositionally biased region" description="Low complexity" evidence="9">
    <location>
        <begin position="224"/>
        <end position="242"/>
    </location>
</feature>
<dbReference type="InterPro" id="IPR014030">
    <property type="entry name" value="Ketoacyl_synth_N"/>
</dbReference>
<evidence type="ECO:0000259" key="10">
    <source>
        <dbReference type="PROSITE" id="PS50075"/>
    </source>
</evidence>
<dbReference type="InterPro" id="IPR009081">
    <property type="entry name" value="PP-bd_ACP"/>
</dbReference>
<dbReference type="CDD" id="cd00833">
    <property type="entry name" value="PKS"/>
    <property type="match status" value="1"/>
</dbReference>
<dbReference type="EMBL" id="MTJZ01000038">
    <property type="protein sequence ID" value="OMG71006.1"/>
    <property type="molecule type" value="Genomic_DNA"/>
</dbReference>
<evidence type="ECO:0000313" key="13">
    <source>
        <dbReference type="Proteomes" id="UP000187194"/>
    </source>
</evidence>
<comment type="pathway">
    <text evidence="2">Antibiotic biosynthesis.</text>
</comment>
<sequence>QTDYAAANGFMDAFAAYRNSQVAMGRRHGRTLSLNWPLWRDGGMRVDESVERALADATGMVAMPNAHGIDALYRAWSSGFDQVAAADGERMRISRLFGLDVPAPAATGRASDTSVPARDNAVDTGSLRDKIRQLLSRSISSLLKVRLEDIDPDAEFNDYGFESVSLTQFGNRLNQECGTRIAPTLFFEYPTLNSFADHLADAYQPLFAERFSAPASATPDVSRAETAAAPAAPAASGRASALRPRRAVERPRAGAPAAREPIAIIGVSCRFPQAADLEAFWRNLSGGRDCITEVPADRWDWQEIYGDPMVEENRTNAKWGGFIDGIGDFDPLFFGISPKEAELMDPQQRLLMMHVWNTLEDAGYAAAGLAGSQTALFAGTYGTGYGDLIKRAQVAIDGYSSTGTVPSVGPNRMSYFLDFHGPSEPVETACSSSLVAIHRGVQAIENGECELAIVGGVNTVPTPDATISFSRAGMLSADGRCKTFSEQANGYVRGEGVGMLLLKRLSAAERDGDHIYGLIRGTAENHGGKANSLTAPNPHAQAALIKTAIRRAGVDPATIGYIEAHGTGTPLGDPIEINGLKMAFRDLNAEAGNPDATHAHCGIGSVKTNIGHLELAAGVAGVIKVLLQMRHRTLAPSLHCERLNPYIELDGSPFYVVRESREWLPVHDAAGRPLPRRAGVSSFGFGGVNAHVVLEEYVPRAAAARAAVAGGAHPALIVLSARNAERLQARVHQLLDAVRRGVVSDHNLADVAYTLQVGRDAMAQRLAFVAPSAAQLAATLEAIASGRPAIDGVWRAEVRRQNDELSVFSADEDLDRALDAWLAKGKYHKLLELWVKGLAFDWRRLYGERQPHRISLPAYPFAQERYWIDAPATSAPPSAAPREHFDDALLGRLLDGLLDDSVSVDAAVRQARSTMLS</sequence>
<comment type="subcellular location">
    <subcellularLocation>
        <location evidence="1">Cytoplasm</location>
    </subcellularLocation>
</comment>
<proteinExistence type="predicted"/>
<dbReference type="Pfam" id="PF22336">
    <property type="entry name" value="RhiE-like_linker"/>
    <property type="match status" value="1"/>
</dbReference>
<dbReference type="Gene3D" id="3.40.47.10">
    <property type="match status" value="1"/>
</dbReference>
<gene>
    <name evidence="12" type="ORF">BW685_23375</name>
</gene>
<dbReference type="PROSITE" id="PS50075">
    <property type="entry name" value="CARRIER"/>
    <property type="match status" value="1"/>
</dbReference>
<evidence type="ECO:0000259" key="11">
    <source>
        <dbReference type="PROSITE" id="PS52004"/>
    </source>
</evidence>
<name>A0A1R1J6Z2_9BURK</name>
<evidence type="ECO:0000256" key="8">
    <source>
        <dbReference type="ARBA" id="ARBA00054155"/>
    </source>
</evidence>
<evidence type="ECO:0000256" key="6">
    <source>
        <dbReference type="ARBA" id="ARBA00022679"/>
    </source>
</evidence>
<dbReference type="GO" id="GO:0006633">
    <property type="term" value="P:fatty acid biosynthetic process"/>
    <property type="evidence" value="ECO:0007669"/>
    <property type="project" value="InterPro"/>
</dbReference>
<dbReference type="GO" id="GO:0005737">
    <property type="term" value="C:cytoplasm"/>
    <property type="evidence" value="ECO:0007669"/>
    <property type="project" value="UniProtKB-SubCell"/>
</dbReference>
<evidence type="ECO:0000256" key="2">
    <source>
        <dbReference type="ARBA" id="ARBA00004792"/>
    </source>
</evidence>
<evidence type="ECO:0000256" key="1">
    <source>
        <dbReference type="ARBA" id="ARBA00004496"/>
    </source>
</evidence>
<dbReference type="Pfam" id="PF00109">
    <property type="entry name" value="ketoacyl-synt"/>
    <property type="match status" value="1"/>
</dbReference>
<dbReference type="InterPro" id="IPR014031">
    <property type="entry name" value="Ketoacyl_synth_C"/>
</dbReference>
<comment type="caution">
    <text evidence="12">The sequence shown here is derived from an EMBL/GenBank/DDBJ whole genome shotgun (WGS) entry which is preliminary data.</text>
</comment>
<comment type="function">
    <text evidence="8">Involved in production of the polyketide antibiotic thailandamide.</text>
</comment>
<evidence type="ECO:0000256" key="9">
    <source>
        <dbReference type="SAM" id="MobiDB-lite"/>
    </source>
</evidence>
<dbReference type="GO" id="GO:0004312">
    <property type="term" value="F:fatty acid synthase activity"/>
    <property type="evidence" value="ECO:0007669"/>
    <property type="project" value="TreeGrafter"/>
</dbReference>
<dbReference type="InterPro" id="IPR016039">
    <property type="entry name" value="Thiolase-like"/>
</dbReference>
<organism evidence="12 13">
    <name type="scientific">Burkholderia ubonensis</name>
    <dbReference type="NCBI Taxonomy" id="101571"/>
    <lineage>
        <taxon>Bacteria</taxon>
        <taxon>Pseudomonadati</taxon>
        <taxon>Pseudomonadota</taxon>
        <taxon>Betaproteobacteria</taxon>
        <taxon>Burkholderiales</taxon>
        <taxon>Burkholderiaceae</taxon>
        <taxon>Burkholderia</taxon>
        <taxon>Burkholderia cepacia complex</taxon>
    </lineage>
</organism>
<dbReference type="Gene3D" id="1.10.1240.100">
    <property type="match status" value="1"/>
</dbReference>
<keyword evidence="7" id="KW-0677">Repeat</keyword>
<keyword evidence="5" id="KW-0597">Phosphoprotein</keyword>
<evidence type="ECO:0000256" key="3">
    <source>
        <dbReference type="ARBA" id="ARBA00022450"/>
    </source>
</evidence>
<dbReference type="InterPro" id="IPR020806">
    <property type="entry name" value="PKS_PP-bd"/>
</dbReference>
<keyword evidence="4" id="KW-0963">Cytoplasm</keyword>
<dbReference type="Pfam" id="PF00550">
    <property type="entry name" value="PP-binding"/>
    <property type="match status" value="1"/>
</dbReference>
<dbReference type="InterPro" id="IPR054514">
    <property type="entry name" value="RhiE-like_linker"/>
</dbReference>
<dbReference type="AlphaFoldDB" id="A0A1R1J6Z2"/>
<dbReference type="SUPFAM" id="SSF47336">
    <property type="entry name" value="ACP-like"/>
    <property type="match status" value="1"/>
</dbReference>
<dbReference type="PANTHER" id="PTHR43775:SF37">
    <property type="entry name" value="SI:DKEY-61P9.11"/>
    <property type="match status" value="1"/>
</dbReference>
<feature type="domain" description="Carrier" evidence="10">
    <location>
        <begin position="126"/>
        <end position="203"/>
    </location>
</feature>
<accession>A0A1R1J6Z2</accession>
<dbReference type="PROSITE" id="PS52004">
    <property type="entry name" value="KS3_2"/>
    <property type="match status" value="1"/>
</dbReference>
<dbReference type="SMART" id="SM00823">
    <property type="entry name" value="PKS_PP"/>
    <property type="match status" value="1"/>
</dbReference>
<dbReference type="Gene3D" id="3.40.50.720">
    <property type="entry name" value="NAD(P)-binding Rossmann-like Domain"/>
    <property type="match status" value="1"/>
</dbReference>
<dbReference type="Proteomes" id="UP000187194">
    <property type="component" value="Unassembled WGS sequence"/>
</dbReference>
<dbReference type="FunFam" id="3.40.47.10:FF:000019">
    <property type="entry name" value="Polyketide synthase type I"/>
    <property type="match status" value="1"/>
</dbReference>
<keyword evidence="3" id="KW-0596">Phosphopantetheine</keyword>
<protein>
    <submittedName>
        <fullName evidence="12">Polyketide synthase</fullName>
    </submittedName>
</protein>
<dbReference type="Pfam" id="PF02801">
    <property type="entry name" value="Ketoacyl-synt_C"/>
    <property type="match status" value="1"/>
</dbReference>
<dbReference type="GO" id="GO:0004315">
    <property type="term" value="F:3-oxoacyl-[acyl-carrier-protein] synthase activity"/>
    <property type="evidence" value="ECO:0007669"/>
    <property type="project" value="InterPro"/>
</dbReference>
<evidence type="ECO:0000256" key="7">
    <source>
        <dbReference type="ARBA" id="ARBA00022737"/>
    </source>
</evidence>
<dbReference type="GO" id="GO:0005886">
    <property type="term" value="C:plasma membrane"/>
    <property type="evidence" value="ECO:0007669"/>
    <property type="project" value="TreeGrafter"/>
</dbReference>
<evidence type="ECO:0000256" key="4">
    <source>
        <dbReference type="ARBA" id="ARBA00022490"/>
    </source>
</evidence>
<dbReference type="SMART" id="SM01294">
    <property type="entry name" value="PKS_PP_betabranch"/>
    <property type="match status" value="1"/>
</dbReference>
<evidence type="ECO:0000256" key="5">
    <source>
        <dbReference type="ARBA" id="ARBA00022553"/>
    </source>
</evidence>
<feature type="region of interest" description="Disordered" evidence="9">
    <location>
        <begin position="218"/>
        <end position="253"/>
    </location>
</feature>
<dbReference type="InterPro" id="IPR036736">
    <property type="entry name" value="ACP-like_sf"/>
</dbReference>